<accession>A0A3B0YNA5</accession>
<dbReference type="EMBL" id="UOFL01000092">
    <property type="protein sequence ID" value="VAW75749.1"/>
    <property type="molecule type" value="Genomic_DNA"/>
</dbReference>
<reference evidence="1" key="1">
    <citation type="submission" date="2018-06" db="EMBL/GenBank/DDBJ databases">
        <authorList>
            <person name="Zhirakovskaya E."/>
        </authorList>
    </citation>
    <scope>NUCLEOTIDE SEQUENCE</scope>
</reference>
<protein>
    <submittedName>
        <fullName evidence="1">Uncharacterized protein</fullName>
    </submittedName>
</protein>
<proteinExistence type="predicted"/>
<evidence type="ECO:0000313" key="1">
    <source>
        <dbReference type="EMBL" id="VAW75749.1"/>
    </source>
</evidence>
<organism evidence="1">
    <name type="scientific">hydrothermal vent metagenome</name>
    <dbReference type="NCBI Taxonomy" id="652676"/>
    <lineage>
        <taxon>unclassified sequences</taxon>
        <taxon>metagenomes</taxon>
        <taxon>ecological metagenomes</taxon>
    </lineage>
</organism>
<sequence length="47" mass="5013">MDMAQEIVTVRPAITSDTVQQLPHYIGISNNTACAKGLSMNLVVIPA</sequence>
<dbReference type="AlphaFoldDB" id="A0A3B0YNA5"/>
<name>A0A3B0YNA5_9ZZZZ</name>
<gene>
    <name evidence="1" type="ORF">MNBD_GAMMA12-1594</name>
</gene>